<dbReference type="EMBL" id="JBHSKP010000002">
    <property type="protein sequence ID" value="MFC5150808.1"/>
    <property type="molecule type" value="Genomic_DNA"/>
</dbReference>
<sequence length="230" mass="25373">MYFTHADAIWNLHPSLRALALVAEDVRDAKEDPTALERLATAVKERQSGAAEAEMPEIAAWREAFSRMGMKPTQYRCASEALLRRYRKTQEMPKFHPVVDYLNHVSMAFGIPIAAFDCGRVAEGITVRPALGTEIYLTFQGETEHPGEGEVVFADPEGHAHSRRWTYRQSARSVVSAETGRVLVVAEAHHDTAPDDLRAMEAELRAGLPALGAGVGPSALMSSPQRFEFV</sequence>
<accession>A0ABW0ADX1</accession>
<comment type="caution">
    <text evidence="2">The sequence shown here is derived from an EMBL/GenBank/DDBJ whole genome shotgun (WGS) entry which is preliminary data.</text>
</comment>
<protein>
    <submittedName>
        <fullName evidence="2">B3/4 domain-containing protein</fullName>
    </submittedName>
</protein>
<dbReference type="SMART" id="SM00873">
    <property type="entry name" value="B3_4"/>
    <property type="match status" value="1"/>
</dbReference>
<evidence type="ECO:0000313" key="2">
    <source>
        <dbReference type="EMBL" id="MFC5150808.1"/>
    </source>
</evidence>
<dbReference type="Gene3D" id="3.50.40.10">
    <property type="entry name" value="Phenylalanyl-trna Synthetase, Chain B, domain 3"/>
    <property type="match status" value="1"/>
</dbReference>
<evidence type="ECO:0000313" key="3">
    <source>
        <dbReference type="Proteomes" id="UP001596160"/>
    </source>
</evidence>
<dbReference type="Pfam" id="PF03483">
    <property type="entry name" value="B3_4"/>
    <property type="match status" value="1"/>
</dbReference>
<name>A0ABW0ADX1_9ACTN</name>
<reference evidence="3" key="1">
    <citation type="journal article" date="2019" name="Int. J. Syst. Evol. Microbiol.">
        <title>The Global Catalogue of Microorganisms (GCM) 10K type strain sequencing project: providing services to taxonomists for standard genome sequencing and annotation.</title>
        <authorList>
            <consortium name="The Broad Institute Genomics Platform"/>
            <consortium name="The Broad Institute Genome Sequencing Center for Infectious Disease"/>
            <person name="Wu L."/>
            <person name="Ma J."/>
        </authorList>
    </citation>
    <scope>NUCLEOTIDE SEQUENCE [LARGE SCALE GENOMIC DNA]</scope>
    <source>
        <strain evidence="3">PCU 266</strain>
    </source>
</reference>
<dbReference type="RefSeq" id="WP_344473238.1">
    <property type="nucleotide sequence ID" value="NZ_BAAASB010000003.1"/>
</dbReference>
<dbReference type="PANTHER" id="PTHR39209:SF2">
    <property type="entry name" value="CYTOPLASMIC PROTEIN"/>
    <property type="match status" value="1"/>
</dbReference>
<proteinExistence type="predicted"/>
<dbReference type="InterPro" id="IPR005146">
    <property type="entry name" value="B3/B4_tRNA-bd"/>
</dbReference>
<evidence type="ECO:0000259" key="1">
    <source>
        <dbReference type="SMART" id="SM00873"/>
    </source>
</evidence>
<gene>
    <name evidence="2" type="ORF">ACFPRH_03545</name>
</gene>
<keyword evidence="3" id="KW-1185">Reference proteome</keyword>
<dbReference type="SUPFAM" id="SSF56037">
    <property type="entry name" value="PheT/TilS domain"/>
    <property type="match status" value="1"/>
</dbReference>
<feature type="domain" description="B3/B4 tRNA-binding" evidence="1">
    <location>
        <begin position="59"/>
        <end position="213"/>
    </location>
</feature>
<dbReference type="PANTHER" id="PTHR39209">
    <property type="match status" value="1"/>
</dbReference>
<organism evidence="2 3">
    <name type="scientific">Streptomyces amakusaensis</name>
    <dbReference type="NCBI Taxonomy" id="67271"/>
    <lineage>
        <taxon>Bacteria</taxon>
        <taxon>Bacillati</taxon>
        <taxon>Actinomycetota</taxon>
        <taxon>Actinomycetes</taxon>
        <taxon>Kitasatosporales</taxon>
        <taxon>Streptomycetaceae</taxon>
        <taxon>Streptomyces</taxon>
    </lineage>
</organism>
<dbReference type="InterPro" id="IPR020825">
    <property type="entry name" value="Phe-tRNA_synthase-like_B3/B4"/>
</dbReference>
<dbReference type="Proteomes" id="UP001596160">
    <property type="component" value="Unassembled WGS sequence"/>
</dbReference>